<sequence>MTPDDVRRLALALPEASESSHMKRPDFRVRSKIFATLHPDEQRAVVKLTTEDQQVRVEAEPLVFAAIQGKWGLQGWTSVNLALTDEATLQSALLAAWRVVAPKSLAARAAGNAPAA</sequence>
<accession>A0ABV6Y7V9</accession>
<dbReference type="InterPro" id="IPR058532">
    <property type="entry name" value="YjbR/MT2646/Rv2570-like"/>
</dbReference>
<dbReference type="Proteomes" id="UP001593940">
    <property type="component" value="Unassembled WGS sequence"/>
</dbReference>
<keyword evidence="2" id="KW-1185">Reference proteome</keyword>
<reference evidence="1 2" key="1">
    <citation type="submission" date="2024-09" db="EMBL/GenBank/DDBJ databases">
        <title>Nodulacao em especies de Leguminosae Basais da Amazonia e Caracterizacao dos Rizobios e Bacterias Associadas aos Nodulos.</title>
        <authorList>
            <person name="Jambeiro I.C.A."/>
            <person name="Lopes I.S."/>
            <person name="Aguiar E.R.G.R."/>
            <person name="Santos A.F.J."/>
            <person name="Dos Santos J.M.F."/>
            <person name="Gross E."/>
        </authorList>
    </citation>
    <scope>NUCLEOTIDE SEQUENCE [LARGE SCALE GENOMIC DNA]</scope>
    <source>
        <strain evidence="1 2">BRUESC1165</strain>
    </source>
</reference>
<organism evidence="1 2">
    <name type="scientific">Microvirga arabica</name>
    <dbReference type="NCBI Taxonomy" id="1128671"/>
    <lineage>
        <taxon>Bacteria</taxon>
        <taxon>Pseudomonadati</taxon>
        <taxon>Pseudomonadota</taxon>
        <taxon>Alphaproteobacteria</taxon>
        <taxon>Hyphomicrobiales</taxon>
        <taxon>Methylobacteriaceae</taxon>
        <taxon>Microvirga</taxon>
    </lineage>
</organism>
<dbReference type="Gene3D" id="3.90.1150.30">
    <property type="match status" value="1"/>
</dbReference>
<keyword evidence="1" id="KW-0238">DNA-binding</keyword>
<dbReference type="SUPFAM" id="SSF142906">
    <property type="entry name" value="YjbR-like"/>
    <property type="match status" value="1"/>
</dbReference>
<dbReference type="GO" id="GO:0003677">
    <property type="term" value="F:DNA binding"/>
    <property type="evidence" value="ECO:0007669"/>
    <property type="project" value="UniProtKB-KW"/>
</dbReference>
<dbReference type="RefSeq" id="WP_377029765.1">
    <property type="nucleotide sequence ID" value="NZ_JBHOMY010000029.1"/>
</dbReference>
<evidence type="ECO:0000313" key="2">
    <source>
        <dbReference type="Proteomes" id="UP001593940"/>
    </source>
</evidence>
<comment type="caution">
    <text evidence="1">The sequence shown here is derived from an EMBL/GenBank/DDBJ whole genome shotgun (WGS) entry which is preliminary data.</text>
</comment>
<name>A0ABV6Y7V9_9HYPH</name>
<proteinExistence type="predicted"/>
<evidence type="ECO:0000313" key="1">
    <source>
        <dbReference type="EMBL" id="MFC1457356.1"/>
    </source>
</evidence>
<dbReference type="EMBL" id="JBHOMY010000029">
    <property type="protein sequence ID" value="MFC1457356.1"/>
    <property type="molecule type" value="Genomic_DNA"/>
</dbReference>
<protein>
    <submittedName>
        <fullName evidence="1">MmcQ/YjbR family DNA-binding protein</fullName>
    </submittedName>
</protein>
<dbReference type="InterPro" id="IPR038056">
    <property type="entry name" value="YjbR-like_sf"/>
</dbReference>
<gene>
    <name evidence="1" type="ORF">ACETIH_11630</name>
</gene>
<dbReference type="Pfam" id="PF04237">
    <property type="entry name" value="YjbR"/>
    <property type="match status" value="1"/>
</dbReference>